<reference evidence="12" key="1">
    <citation type="journal article" date="2019" name="Int. J. Syst. Evol. Microbiol.">
        <title>The Global Catalogue of Microorganisms (GCM) 10K type strain sequencing project: providing services to taxonomists for standard genome sequencing and annotation.</title>
        <authorList>
            <consortium name="The Broad Institute Genomics Platform"/>
            <consortium name="The Broad Institute Genome Sequencing Center for Infectious Disease"/>
            <person name="Wu L."/>
            <person name="Ma J."/>
        </authorList>
    </citation>
    <scope>NUCLEOTIDE SEQUENCE [LARGE SCALE GENOMIC DNA]</scope>
    <source>
        <strain evidence="12">JCM 30742</strain>
    </source>
</reference>
<feature type="domain" description="ABC transmembrane type-1" evidence="10">
    <location>
        <begin position="91"/>
        <end position="298"/>
    </location>
</feature>
<evidence type="ECO:0000313" key="12">
    <source>
        <dbReference type="Proteomes" id="UP001500752"/>
    </source>
</evidence>
<keyword evidence="6 8" id="KW-1133">Transmembrane helix</keyword>
<keyword evidence="2 8" id="KW-0813">Transport</keyword>
<feature type="transmembrane region" description="Helical" evidence="8">
    <location>
        <begin position="388"/>
        <end position="408"/>
    </location>
</feature>
<comment type="similarity">
    <text evidence="8">Belongs to the binding-protein-dependent transport system permease family.</text>
</comment>
<feature type="transmembrane region" description="Helical" evidence="8">
    <location>
        <begin position="560"/>
        <end position="581"/>
    </location>
</feature>
<proteinExistence type="inferred from homology"/>
<evidence type="ECO:0000256" key="2">
    <source>
        <dbReference type="ARBA" id="ARBA00022448"/>
    </source>
</evidence>
<evidence type="ECO:0000256" key="3">
    <source>
        <dbReference type="ARBA" id="ARBA00022475"/>
    </source>
</evidence>
<dbReference type="PANTHER" id="PTHR43357:SF4">
    <property type="entry name" value="INNER MEMBRANE ABC TRANSPORTER PERMEASE PROTEIN YDCV"/>
    <property type="match status" value="1"/>
</dbReference>
<dbReference type="Gene3D" id="1.10.3720.10">
    <property type="entry name" value="MetI-like"/>
    <property type="match status" value="2"/>
</dbReference>
<keyword evidence="12" id="KW-1185">Reference proteome</keyword>
<feature type="transmembrane region" description="Helical" evidence="8">
    <location>
        <begin position="324"/>
        <end position="352"/>
    </location>
</feature>
<dbReference type="InterPro" id="IPR000515">
    <property type="entry name" value="MetI-like"/>
</dbReference>
<dbReference type="RefSeq" id="WP_345147790.1">
    <property type="nucleotide sequence ID" value="NZ_BAABEO010000002.1"/>
</dbReference>
<feature type="transmembrane region" description="Helical" evidence="8">
    <location>
        <begin position="126"/>
        <end position="150"/>
    </location>
</feature>
<keyword evidence="5 8" id="KW-0812">Transmembrane</keyword>
<comment type="caution">
    <text evidence="11">The sequence shown here is derived from an EMBL/GenBank/DDBJ whole genome shotgun (WGS) entry which is preliminary data.</text>
</comment>
<feature type="transmembrane region" description="Helical" evidence="8">
    <location>
        <begin position="502"/>
        <end position="527"/>
    </location>
</feature>
<feature type="domain" description="ABC transmembrane type-1" evidence="10">
    <location>
        <begin position="388"/>
        <end position="578"/>
    </location>
</feature>
<dbReference type="CDD" id="cd06261">
    <property type="entry name" value="TM_PBP2"/>
    <property type="match status" value="1"/>
</dbReference>
<sequence length="602" mass="63986">MTQILDRPEAKHLAPSPSPGNGGRRLRGRIRKEIPALVILAALAVLVVMPMILVLVAAMSTEVPRPGNAGLGSFTWENLGFLATAEATKGLWNSLLIGLSASVIALVVGALLAFICSRTDAPLRKFIFIIGMAPVFVPALVGALAWSMLASPNAGFANILLKDLGLDLTINIYSMGGLIFVLGLFYAPYVFMLVHSSLSMMNADLEEAAAVHGASLPRMFRTVTMPLAMPALLGSGILVFALSMENFPVAAVLGNPAGIDTLPTYIFRLMSSAPAQANAAAGIAILLTAGLVIITVAQQWIVNRRKFTTMTGKGARPRQIPLRAWRWPATIFALVYFALSVALPMLALLLAATQDSPYLTSMGQLFDGGLTLERILEVASAPDFLTSLTNSVIVAVVAALAGTTLNFASSYIRYRTTSRLGGLLEQISTAPLAIPSIVLGMGILWTWLSLPMPVYGTLAILMIACMSVALPQGYRSISSSMLQLHSDLEDSAVMLGAKRSRAIVNVTVPLMRVGIVSTVLLLLMLAMRELSASLFLFTSNTRILSILVYDKFENGQTTTAAAISVLFVIVIAALAITAQLLGSRDKQNKSLNEASDSGKNSL</sequence>
<evidence type="ECO:0000256" key="6">
    <source>
        <dbReference type="ARBA" id="ARBA00022989"/>
    </source>
</evidence>
<feature type="transmembrane region" description="Helical" evidence="8">
    <location>
        <begin position="91"/>
        <end position="114"/>
    </location>
</feature>
<dbReference type="SUPFAM" id="SSF161098">
    <property type="entry name" value="MetI-like"/>
    <property type="match status" value="2"/>
</dbReference>
<feature type="compositionally biased region" description="Basic and acidic residues" evidence="9">
    <location>
        <begin position="1"/>
        <end position="12"/>
    </location>
</feature>
<evidence type="ECO:0000256" key="4">
    <source>
        <dbReference type="ARBA" id="ARBA00022519"/>
    </source>
</evidence>
<organism evidence="11 12">
    <name type="scientific">Arthrobacter ginkgonis</name>
    <dbReference type="NCBI Taxonomy" id="1630594"/>
    <lineage>
        <taxon>Bacteria</taxon>
        <taxon>Bacillati</taxon>
        <taxon>Actinomycetota</taxon>
        <taxon>Actinomycetes</taxon>
        <taxon>Micrococcales</taxon>
        <taxon>Micrococcaceae</taxon>
        <taxon>Arthrobacter</taxon>
    </lineage>
</organism>
<evidence type="ECO:0000256" key="8">
    <source>
        <dbReference type="RuleBase" id="RU363032"/>
    </source>
</evidence>
<evidence type="ECO:0000256" key="1">
    <source>
        <dbReference type="ARBA" id="ARBA00004429"/>
    </source>
</evidence>
<feature type="transmembrane region" description="Helical" evidence="8">
    <location>
        <begin position="34"/>
        <end position="58"/>
    </location>
</feature>
<evidence type="ECO:0000313" key="11">
    <source>
        <dbReference type="EMBL" id="GAA3666715.1"/>
    </source>
</evidence>
<protein>
    <submittedName>
        <fullName evidence="11">Iron ABC transporter permease</fullName>
    </submittedName>
</protein>
<dbReference type="PROSITE" id="PS50928">
    <property type="entry name" value="ABC_TM1"/>
    <property type="match status" value="2"/>
</dbReference>
<feature type="region of interest" description="Disordered" evidence="9">
    <location>
        <begin position="1"/>
        <end position="26"/>
    </location>
</feature>
<name>A0ABP7BSI8_9MICC</name>
<evidence type="ECO:0000256" key="7">
    <source>
        <dbReference type="ARBA" id="ARBA00023136"/>
    </source>
</evidence>
<evidence type="ECO:0000256" key="5">
    <source>
        <dbReference type="ARBA" id="ARBA00022692"/>
    </source>
</evidence>
<keyword evidence="3" id="KW-1003">Cell membrane</keyword>
<accession>A0ABP7BSI8</accession>
<comment type="subcellular location">
    <subcellularLocation>
        <location evidence="1">Cell inner membrane</location>
        <topology evidence="1">Multi-pass membrane protein</topology>
    </subcellularLocation>
    <subcellularLocation>
        <location evidence="8">Cell membrane</location>
        <topology evidence="8">Multi-pass membrane protein</topology>
    </subcellularLocation>
</comment>
<dbReference type="PANTHER" id="PTHR43357">
    <property type="entry name" value="INNER MEMBRANE ABC TRANSPORTER PERMEASE PROTEIN YDCV"/>
    <property type="match status" value="1"/>
</dbReference>
<feature type="transmembrane region" description="Helical" evidence="8">
    <location>
        <begin position="429"/>
        <end position="448"/>
    </location>
</feature>
<dbReference type="Pfam" id="PF00528">
    <property type="entry name" value="BPD_transp_1"/>
    <property type="match status" value="2"/>
</dbReference>
<gene>
    <name evidence="11" type="ORF">GCM10023081_01960</name>
</gene>
<evidence type="ECO:0000259" key="10">
    <source>
        <dbReference type="PROSITE" id="PS50928"/>
    </source>
</evidence>
<feature type="transmembrane region" description="Helical" evidence="8">
    <location>
        <begin position="279"/>
        <end position="303"/>
    </location>
</feature>
<dbReference type="Proteomes" id="UP001500752">
    <property type="component" value="Unassembled WGS sequence"/>
</dbReference>
<feature type="transmembrane region" description="Helical" evidence="8">
    <location>
        <begin position="454"/>
        <end position="474"/>
    </location>
</feature>
<keyword evidence="7 8" id="KW-0472">Membrane</keyword>
<feature type="transmembrane region" description="Helical" evidence="8">
    <location>
        <begin position="227"/>
        <end position="244"/>
    </location>
</feature>
<dbReference type="EMBL" id="BAABEO010000002">
    <property type="protein sequence ID" value="GAA3666715.1"/>
    <property type="molecule type" value="Genomic_DNA"/>
</dbReference>
<dbReference type="InterPro" id="IPR035906">
    <property type="entry name" value="MetI-like_sf"/>
</dbReference>
<keyword evidence="4" id="KW-0997">Cell inner membrane</keyword>
<evidence type="ECO:0000256" key="9">
    <source>
        <dbReference type="SAM" id="MobiDB-lite"/>
    </source>
</evidence>
<feature type="transmembrane region" description="Helical" evidence="8">
    <location>
        <begin position="170"/>
        <end position="191"/>
    </location>
</feature>